<reference evidence="2" key="1">
    <citation type="submission" date="2022-04" db="EMBL/GenBank/DDBJ databases">
        <title>Carnegiea gigantea Genome sequencing and assembly v2.</title>
        <authorList>
            <person name="Copetti D."/>
            <person name="Sanderson M.J."/>
            <person name="Burquez A."/>
            <person name="Wojciechowski M.F."/>
        </authorList>
    </citation>
    <scope>NUCLEOTIDE SEQUENCE</scope>
    <source>
        <strain evidence="2">SGP5-SGP5p</strain>
        <tissue evidence="2">Aerial part</tissue>
    </source>
</reference>
<dbReference type="EMBL" id="JAKOGI010000078">
    <property type="protein sequence ID" value="KAJ8445342.1"/>
    <property type="molecule type" value="Genomic_DNA"/>
</dbReference>
<keyword evidence="3" id="KW-1185">Reference proteome</keyword>
<proteinExistence type="predicted"/>
<dbReference type="Proteomes" id="UP001153076">
    <property type="component" value="Unassembled WGS sequence"/>
</dbReference>
<feature type="region of interest" description="Disordered" evidence="1">
    <location>
        <begin position="303"/>
        <end position="336"/>
    </location>
</feature>
<name>A0A9Q1KLA3_9CARY</name>
<protein>
    <submittedName>
        <fullName evidence="2">Uncharacterized protein</fullName>
    </submittedName>
</protein>
<accession>A0A9Q1KLA3</accession>
<evidence type="ECO:0000313" key="2">
    <source>
        <dbReference type="EMBL" id="KAJ8445342.1"/>
    </source>
</evidence>
<dbReference type="OrthoDB" id="781489at2759"/>
<evidence type="ECO:0000256" key="1">
    <source>
        <dbReference type="SAM" id="MobiDB-lite"/>
    </source>
</evidence>
<dbReference type="PANTHER" id="PTHR34539:SF19">
    <property type="entry name" value="T6J4.11 PROTEIN"/>
    <property type="match status" value="1"/>
</dbReference>
<sequence>MEPLNMERPKSRQIKIEERAVTQRDGLMAEGFAPHASSRELIRVELSYRKRARDDSAEFGFDPRRIREDLLSLLDDSDTVPDDRNSPSQDLDSVIRSFEEEISGSGTRPGSPKPENFVDLTSNSDDSLPEQPESGYDDLEPPAAHCEGSELLRVSSESSRIGEFWDFQDELPSYDLSGFGMGYVEYNNSNSGSITLINDPLPQHSSCIQCFKLISASNIESIGSFPNVNINRSNPDANTGKMIFRIKLCFCFLSDNFGHGGTCSVDGPQRPGFPMKDAAENFTNGPPLGISPSNLLKDTLKRRSSNSCSFPKVAGTDPGRKSPKLSGSSPEKLLNSRYNPSNMEILNIDCGIVSTRELFGRDKYFRFWRYPRH</sequence>
<comment type="caution">
    <text evidence="2">The sequence shown here is derived from an EMBL/GenBank/DDBJ whole genome shotgun (WGS) entry which is preliminary data.</text>
</comment>
<dbReference type="AlphaFoldDB" id="A0A9Q1KLA3"/>
<dbReference type="PANTHER" id="PTHR34539">
    <property type="entry name" value="T6J4.11 PROTEIN"/>
    <property type="match status" value="1"/>
</dbReference>
<evidence type="ECO:0000313" key="3">
    <source>
        <dbReference type="Proteomes" id="UP001153076"/>
    </source>
</evidence>
<feature type="region of interest" description="Disordered" evidence="1">
    <location>
        <begin position="101"/>
        <end position="143"/>
    </location>
</feature>
<gene>
    <name evidence="2" type="ORF">Cgig2_010700</name>
</gene>
<organism evidence="2 3">
    <name type="scientific">Carnegiea gigantea</name>
    <dbReference type="NCBI Taxonomy" id="171969"/>
    <lineage>
        <taxon>Eukaryota</taxon>
        <taxon>Viridiplantae</taxon>
        <taxon>Streptophyta</taxon>
        <taxon>Embryophyta</taxon>
        <taxon>Tracheophyta</taxon>
        <taxon>Spermatophyta</taxon>
        <taxon>Magnoliopsida</taxon>
        <taxon>eudicotyledons</taxon>
        <taxon>Gunneridae</taxon>
        <taxon>Pentapetalae</taxon>
        <taxon>Caryophyllales</taxon>
        <taxon>Cactineae</taxon>
        <taxon>Cactaceae</taxon>
        <taxon>Cactoideae</taxon>
        <taxon>Echinocereeae</taxon>
        <taxon>Carnegiea</taxon>
    </lineage>
</organism>